<reference evidence="2 3" key="1">
    <citation type="journal article" date="2020" name="Arch. Microbiol.">
        <title>Bradyrhizobium uaiense sp. nov., a new highly efficient cowpea symbiont.</title>
        <authorList>
            <person name="Cabral Michel D."/>
            <person name="Azarias Guimaraes A."/>
            <person name="Martins da Costa E."/>
            <person name="Soares de Carvalho T."/>
            <person name="Balsanelli E."/>
            <person name="Willems A."/>
            <person name="Maltempi de Souza E."/>
            <person name="de Souza Moreira F.M."/>
        </authorList>
    </citation>
    <scope>NUCLEOTIDE SEQUENCE [LARGE SCALE GENOMIC DNA]</scope>
    <source>
        <strain evidence="2 3">UFLA 03-164</strain>
    </source>
</reference>
<dbReference type="Gene3D" id="3.40.50.410">
    <property type="entry name" value="von Willebrand factor, type A domain"/>
    <property type="match status" value="1"/>
</dbReference>
<sequence>MVGCKGASSAMALSPWSMIATLKTIQLSSACRVSPNPCRDCPSVRTARRRSRLCPPTVSIIEDRSVIKLFRRSFVAGLLSLGLALLSPPVAQAQAQGTDTILVLDASGSMWGLVDGQSKIAAARQAVDSILSKWNPADRLGVMVYGHRSKGDCKDIELMIPVSKFDPARIKAAVDGINPKGKTPIADSLRAAAEALHSTENKANVILVSDGIETCAPDPCGAAAELKKAGIGFTAHVIGLDVADPAAKSQLQCIARATGGVYLDASNAASLTGALTKAVAATQGTKVASEAPPKPAAADPYLGKNIRGVARLAEGLDPISDEDVNWGIYKRAGDEKGEHVNTFYGAPFADNIAPGDYVVEVSYRQLKREFPLKVEKGKPAALDVILDAGYVTSEGSVAGGAAKVDDVVWQVSDKGGRLIAQEYDAVPRFVLAAGSYVLTLTKGQSKTSKPFSVAAGDSSNVQLSLDVGKLIVTSTYAEGGPKVEKDIVVAVRQPAKADGDEGEKVAQEYDAESRFDLPSGSYDVTAVVGEAKGTVRAEVKSGAPTRINVNLNAGVVGIKADGAQEIDILSAERDLNDERKRISVSYDAAYNVALSAGDYVAVAIYADGHKVEKPFSIAAGKRQTLEIKQ</sequence>
<dbReference type="SMART" id="SM00327">
    <property type="entry name" value="VWA"/>
    <property type="match status" value="1"/>
</dbReference>
<organism evidence="2 3">
    <name type="scientific">Bradyrhizobium uaiense</name>
    <dbReference type="NCBI Taxonomy" id="2594946"/>
    <lineage>
        <taxon>Bacteria</taxon>
        <taxon>Pseudomonadati</taxon>
        <taxon>Pseudomonadota</taxon>
        <taxon>Alphaproteobacteria</taxon>
        <taxon>Hyphomicrobiales</taxon>
        <taxon>Nitrobacteraceae</taxon>
        <taxon>Bradyrhizobium</taxon>
    </lineage>
</organism>
<dbReference type="PROSITE" id="PS50234">
    <property type="entry name" value="VWFA"/>
    <property type="match status" value="1"/>
</dbReference>
<dbReference type="InterPro" id="IPR036465">
    <property type="entry name" value="vWFA_dom_sf"/>
</dbReference>
<dbReference type="InterPro" id="IPR002035">
    <property type="entry name" value="VWF_A"/>
</dbReference>
<accession>A0A6P1BB52</accession>
<name>A0A6P1BB52_9BRAD</name>
<feature type="domain" description="VWFA" evidence="1">
    <location>
        <begin position="99"/>
        <end position="279"/>
    </location>
</feature>
<dbReference type="EMBL" id="VKHP01000015">
    <property type="protein sequence ID" value="NEU95503.1"/>
    <property type="molecule type" value="Genomic_DNA"/>
</dbReference>
<proteinExistence type="predicted"/>
<dbReference type="SUPFAM" id="SSF53300">
    <property type="entry name" value="vWA-like"/>
    <property type="match status" value="1"/>
</dbReference>
<dbReference type="PANTHER" id="PTHR10579:SF43">
    <property type="entry name" value="ZINC FINGER (C3HC4-TYPE RING FINGER) FAMILY PROTEIN"/>
    <property type="match status" value="1"/>
</dbReference>
<gene>
    <name evidence="2" type="ORF">FNJ47_06580</name>
</gene>
<dbReference type="PANTHER" id="PTHR10579">
    <property type="entry name" value="CALCIUM-ACTIVATED CHLORIDE CHANNEL REGULATOR"/>
    <property type="match status" value="1"/>
</dbReference>
<dbReference type="Pfam" id="PF13519">
    <property type="entry name" value="VWA_2"/>
    <property type="match status" value="1"/>
</dbReference>
<dbReference type="InterPro" id="IPR051266">
    <property type="entry name" value="CLCR"/>
</dbReference>
<dbReference type="AlphaFoldDB" id="A0A6P1BB52"/>
<protein>
    <submittedName>
        <fullName evidence="2">VWA domain-containing protein</fullName>
    </submittedName>
</protein>
<dbReference type="Proteomes" id="UP000468531">
    <property type="component" value="Unassembled WGS sequence"/>
</dbReference>
<evidence type="ECO:0000313" key="3">
    <source>
        <dbReference type="Proteomes" id="UP000468531"/>
    </source>
</evidence>
<comment type="caution">
    <text evidence="2">The sequence shown here is derived from an EMBL/GenBank/DDBJ whole genome shotgun (WGS) entry which is preliminary data.</text>
</comment>
<evidence type="ECO:0000313" key="2">
    <source>
        <dbReference type="EMBL" id="NEU95503.1"/>
    </source>
</evidence>
<evidence type="ECO:0000259" key="1">
    <source>
        <dbReference type="PROSITE" id="PS50234"/>
    </source>
</evidence>
<keyword evidence="3" id="KW-1185">Reference proteome</keyword>